<proteinExistence type="predicted"/>
<keyword evidence="5" id="KW-1185">Reference proteome</keyword>
<reference evidence="5" key="1">
    <citation type="submission" date="2017-02" db="EMBL/GenBank/DDBJ databases">
        <authorList>
            <person name="Varghese N."/>
            <person name="Submissions S."/>
        </authorList>
    </citation>
    <scope>NUCLEOTIDE SEQUENCE [LARGE SCALE GENOMIC DNA]</scope>
    <source>
        <strain evidence="5">DSM 22270</strain>
    </source>
</reference>
<evidence type="ECO:0000313" key="5">
    <source>
        <dbReference type="Proteomes" id="UP000190897"/>
    </source>
</evidence>
<dbReference type="PANTHER" id="PTHR43420:SF47">
    <property type="entry name" value="N-ACETYLTRANSFERASE DOMAIN-CONTAINING PROTEIN"/>
    <property type="match status" value="1"/>
</dbReference>
<sequence>MIRSATSEDAPKLAPLIILALGHIACLFAKSDDPNDAIPLMEKFIADKGNQYSYENTLVYEDENGIIGSIVGYDGARLHELRGPVLRVLRESNPDFSPGDETEAGEYYVDCVNVDPAHQGKGIGKKLLNAFCELAAAKHFNRVGLIVDKVNPGARKIYEKVGFQVAGEKNFLGHTYDHMVRDISF</sequence>
<dbReference type="CDD" id="cd04301">
    <property type="entry name" value="NAT_SF"/>
    <property type="match status" value="1"/>
</dbReference>
<keyword evidence="2" id="KW-0012">Acyltransferase</keyword>
<dbReference type="Pfam" id="PF00583">
    <property type="entry name" value="Acetyltransf_1"/>
    <property type="match status" value="1"/>
</dbReference>
<dbReference type="AlphaFoldDB" id="A0A1T5GYN5"/>
<dbReference type="STRING" id="651661.SAMN05660293_04591"/>
<evidence type="ECO:0000256" key="2">
    <source>
        <dbReference type="ARBA" id="ARBA00023315"/>
    </source>
</evidence>
<protein>
    <submittedName>
        <fullName evidence="4">Acetyltransferase (GNAT) family protein</fullName>
    </submittedName>
</protein>
<evidence type="ECO:0000313" key="4">
    <source>
        <dbReference type="EMBL" id="SKC13489.1"/>
    </source>
</evidence>
<dbReference type="Proteomes" id="UP000190897">
    <property type="component" value="Unassembled WGS sequence"/>
</dbReference>
<name>A0A1T5GYN5_9BACT</name>
<keyword evidence="1 4" id="KW-0808">Transferase</keyword>
<feature type="domain" description="N-acetyltransferase" evidence="3">
    <location>
        <begin position="1"/>
        <end position="184"/>
    </location>
</feature>
<dbReference type="OrthoDB" id="5319888at2"/>
<accession>A0A1T5GYN5</accession>
<gene>
    <name evidence="4" type="ORF">SAMN05660293_04591</name>
</gene>
<dbReference type="InterPro" id="IPR016181">
    <property type="entry name" value="Acyl_CoA_acyltransferase"/>
</dbReference>
<dbReference type="InterPro" id="IPR000182">
    <property type="entry name" value="GNAT_dom"/>
</dbReference>
<dbReference type="SUPFAM" id="SSF55729">
    <property type="entry name" value="Acyl-CoA N-acyltransferases (Nat)"/>
    <property type="match status" value="1"/>
</dbReference>
<dbReference type="PROSITE" id="PS51186">
    <property type="entry name" value="GNAT"/>
    <property type="match status" value="1"/>
</dbReference>
<dbReference type="EMBL" id="FUZA01000007">
    <property type="protein sequence ID" value="SKC13489.1"/>
    <property type="molecule type" value="Genomic_DNA"/>
</dbReference>
<evidence type="ECO:0000256" key="1">
    <source>
        <dbReference type="ARBA" id="ARBA00022679"/>
    </source>
</evidence>
<dbReference type="RefSeq" id="WP_082217050.1">
    <property type="nucleotide sequence ID" value="NZ_FUZA01000007.1"/>
</dbReference>
<dbReference type="PANTHER" id="PTHR43420">
    <property type="entry name" value="ACETYLTRANSFERASE"/>
    <property type="match status" value="1"/>
</dbReference>
<dbReference type="GO" id="GO:0016747">
    <property type="term" value="F:acyltransferase activity, transferring groups other than amino-acyl groups"/>
    <property type="evidence" value="ECO:0007669"/>
    <property type="project" value="InterPro"/>
</dbReference>
<organism evidence="4 5">
    <name type="scientific">Dyadobacter psychrophilus</name>
    <dbReference type="NCBI Taxonomy" id="651661"/>
    <lineage>
        <taxon>Bacteria</taxon>
        <taxon>Pseudomonadati</taxon>
        <taxon>Bacteroidota</taxon>
        <taxon>Cytophagia</taxon>
        <taxon>Cytophagales</taxon>
        <taxon>Spirosomataceae</taxon>
        <taxon>Dyadobacter</taxon>
    </lineage>
</organism>
<dbReference type="Gene3D" id="3.40.630.30">
    <property type="match status" value="1"/>
</dbReference>
<dbReference type="InterPro" id="IPR050680">
    <property type="entry name" value="YpeA/RimI_acetyltransf"/>
</dbReference>
<evidence type="ECO:0000259" key="3">
    <source>
        <dbReference type="PROSITE" id="PS51186"/>
    </source>
</evidence>